<keyword evidence="3 9" id="KW-0813">Transport</keyword>
<feature type="transmembrane region" description="Helical" evidence="9">
    <location>
        <begin position="20"/>
        <end position="42"/>
    </location>
</feature>
<feature type="transmembrane region" description="Helical" evidence="9">
    <location>
        <begin position="377"/>
        <end position="399"/>
    </location>
</feature>
<evidence type="ECO:0000256" key="3">
    <source>
        <dbReference type="ARBA" id="ARBA00022448"/>
    </source>
</evidence>
<keyword evidence="11" id="KW-1185">Reference proteome</keyword>
<feature type="transmembrane region" description="Helical" evidence="9">
    <location>
        <begin position="146"/>
        <end position="165"/>
    </location>
</feature>
<name>F2JNN7_CELLD</name>
<keyword evidence="8 9" id="KW-0472">Membrane</keyword>
<dbReference type="Gene3D" id="1.20.1740.10">
    <property type="entry name" value="Amino acid/polyamine transporter I"/>
    <property type="match status" value="1"/>
</dbReference>
<organism evidence="10 11">
    <name type="scientific">Cellulosilyticum lentocellum (strain ATCC 49066 / DSM 5427 / NCIMB 11756 / RHM5)</name>
    <name type="common">Clostridium lentocellum</name>
    <dbReference type="NCBI Taxonomy" id="642492"/>
    <lineage>
        <taxon>Bacteria</taxon>
        <taxon>Bacillati</taxon>
        <taxon>Bacillota</taxon>
        <taxon>Clostridia</taxon>
        <taxon>Lachnospirales</taxon>
        <taxon>Cellulosilyticaceae</taxon>
        <taxon>Cellulosilyticum</taxon>
    </lineage>
</organism>
<dbReference type="PRINTS" id="PR00175">
    <property type="entry name" value="NAALASMPORT"/>
</dbReference>
<evidence type="ECO:0000313" key="11">
    <source>
        <dbReference type="Proteomes" id="UP000008467"/>
    </source>
</evidence>
<dbReference type="EMBL" id="CP002582">
    <property type="protein sequence ID" value="ADZ85926.1"/>
    <property type="molecule type" value="Genomic_DNA"/>
</dbReference>
<dbReference type="GO" id="GO:0005886">
    <property type="term" value="C:plasma membrane"/>
    <property type="evidence" value="ECO:0007669"/>
    <property type="project" value="UniProtKB-SubCell"/>
</dbReference>
<evidence type="ECO:0000313" key="10">
    <source>
        <dbReference type="EMBL" id="ADZ85926.1"/>
    </source>
</evidence>
<feature type="transmembrane region" description="Helical" evidence="9">
    <location>
        <begin position="419"/>
        <end position="440"/>
    </location>
</feature>
<dbReference type="RefSeq" id="WP_013659195.1">
    <property type="nucleotide sequence ID" value="NC_015275.1"/>
</dbReference>
<sequence length="486" mass="51362">MDLLKVLNTINDFVWGPPLLVLLVGTGILLTVRLKLIQVLKLPRAAKLIFKAENKGSGDINSFAALCTALAATVGTGNIVGVATAIGTGGPGALFWMWIAAFFGMATKYAEGVLAIKYRTVDANGQISGGPMYYIEKGLGRKFKPLAIFFAVSGILVALLGIGTFSQVNSISTSINMVAGIDVYVGNIIVSMLDQLHILSGAREWIATNGFPVISMVVAILVAIIVFGGIKSISKVSEKVVPVMAIVYIVLSGIILGVNYQSILPALGEVFTGAFSGRAAVGGFLGATMAKAIQKGIARGVFSNESGLGSAPIAAAAAKTEWPAEQGLISMTGTFIDTIIICTLTGLTILVTGTWCQEGIEGAAVTQAAFLQVFPKIGSILITICLTLFAFTTILGWCYYGERCLEYLAGVKGINIYRWVFIGMLAISGFLKLQEIWALADIVNGLMAFPNLIGLIGLSGVVVTETRLYMEHLKKQEIKESQSKVA</sequence>
<evidence type="ECO:0000256" key="1">
    <source>
        <dbReference type="ARBA" id="ARBA00004651"/>
    </source>
</evidence>
<reference evidence="10 11" key="1">
    <citation type="journal article" date="2011" name="J. Bacteriol.">
        <title>Complete genome sequence of the cellulose-degrading bacterium Cellulosilyticum lentocellum.</title>
        <authorList>
            <consortium name="US DOE Joint Genome Institute"/>
            <person name="Miller D.A."/>
            <person name="Suen G."/>
            <person name="Bruce D."/>
            <person name="Copeland A."/>
            <person name="Cheng J.F."/>
            <person name="Detter C."/>
            <person name="Goodwin L.A."/>
            <person name="Han C.S."/>
            <person name="Hauser L.J."/>
            <person name="Land M.L."/>
            <person name="Lapidus A."/>
            <person name="Lucas S."/>
            <person name="Meincke L."/>
            <person name="Pitluck S."/>
            <person name="Tapia R."/>
            <person name="Teshima H."/>
            <person name="Woyke T."/>
            <person name="Fox B.G."/>
            <person name="Angert E.R."/>
            <person name="Currie C.R."/>
        </authorList>
    </citation>
    <scope>NUCLEOTIDE SEQUENCE [LARGE SCALE GENOMIC DNA]</scope>
    <source>
        <strain evidence="11">ATCC 49066 / DSM 5427 / NCIMB 11756 / RHM5</strain>
    </source>
</reference>
<feature type="transmembrane region" description="Helical" evidence="9">
    <location>
        <begin position="205"/>
        <end position="228"/>
    </location>
</feature>
<dbReference type="Proteomes" id="UP000008467">
    <property type="component" value="Chromosome"/>
</dbReference>
<dbReference type="GO" id="GO:0005283">
    <property type="term" value="F:amino acid:sodium symporter activity"/>
    <property type="evidence" value="ECO:0007669"/>
    <property type="project" value="InterPro"/>
</dbReference>
<evidence type="ECO:0000256" key="6">
    <source>
        <dbReference type="ARBA" id="ARBA00022847"/>
    </source>
</evidence>
<keyword evidence="5 9" id="KW-0812">Transmembrane</keyword>
<dbReference type="PANTHER" id="PTHR30330:SF3">
    <property type="entry name" value="TRANSCRIPTIONAL REGULATOR, LRP FAMILY"/>
    <property type="match status" value="1"/>
</dbReference>
<evidence type="ECO:0000256" key="8">
    <source>
        <dbReference type="ARBA" id="ARBA00023136"/>
    </source>
</evidence>
<evidence type="ECO:0000256" key="5">
    <source>
        <dbReference type="ARBA" id="ARBA00022692"/>
    </source>
</evidence>
<protein>
    <submittedName>
        <fullName evidence="10">Amino acid carrier protein</fullName>
    </submittedName>
</protein>
<dbReference type="Pfam" id="PF01235">
    <property type="entry name" value="Na_Ala_symp"/>
    <property type="match status" value="1"/>
</dbReference>
<feature type="transmembrane region" description="Helical" evidence="9">
    <location>
        <begin position="93"/>
        <end position="110"/>
    </location>
</feature>
<dbReference type="HOGENOM" id="CLU_024867_1_2_9"/>
<keyword evidence="4 9" id="KW-1003">Cell membrane</keyword>
<dbReference type="KEGG" id="cle:Clole_4255"/>
<keyword evidence="7 9" id="KW-1133">Transmembrane helix</keyword>
<feature type="transmembrane region" description="Helical" evidence="9">
    <location>
        <begin position="452"/>
        <end position="470"/>
    </location>
</feature>
<dbReference type="PROSITE" id="PS00873">
    <property type="entry name" value="NA_ALANINE_SYMP"/>
    <property type="match status" value="1"/>
</dbReference>
<proteinExistence type="inferred from homology"/>
<comment type="similarity">
    <text evidence="2 9">Belongs to the alanine or glycine:cation symporter (AGCS) (TC 2.A.25) family.</text>
</comment>
<dbReference type="NCBIfam" id="TIGR00835">
    <property type="entry name" value="agcS"/>
    <property type="match status" value="1"/>
</dbReference>
<comment type="subcellular location">
    <subcellularLocation>
        <location evidence="1 9">Cell membrane</location>
        <topology evidence="1 9">Multi-pass membrane protein</topology>
    </subcellularLocation>
</comment>
<dbReference type="eggNOG" id="COG1115">
    <property type="taxonomic scope" value="Bacteria"/>
</dbReference>
<dbReference type="STRING" id="642492.Clole_4255"/>
<evidence type="ECO:0000256" key="9">
    <source>
        <dbReference type="RuleBase" id="RU363064"/>
    </source>
</evidence>
<dbReference type="FunFam" id="1.20.1740.10:FF:000004">
    <property type="entry name" value="Sodium:alanine symporter family protein"/>
    <property type="match status" value="1"/>
</dbReference>
<dbReference type="PANTHER" id="PTHR30330">
    <property type="entry name" value="AGSS FAMILY TRANSPORTER, SODIUM-ALANINE"/>
    <property type="match status" value="1"/>
</dbReference>
<accession>F2JNN7</accession>
<evidence type="ECO:0000256" key="7">
    <source>
        <dbReference type="ARBA" id="ARBA00022989"/>
    </source>
</evidence>
<feature type="transmembrane region" description="Helical" evidence="9">
    <location>
        <begin position="63"/>
        <end position="87"/>
    </location>
</feature>
<dbReference type="InterPro" id="IPR001463">
    <property type="entry name" value="Na/Ala_symport"/>
</dbReference>
<evidence type="ECO:0000256" key="4">
    <source>
        <dbReference type="ARBA" id="ARBA00022475"/>
    </source>
</evidence>
<evidence type="ECO:0000256" key="2">
    <source>
        <dbReference type="ARBA" id="ARBA00009261"/>
    </source>
</evidence>
<keyword evidence="6 9" id="KW-0769">Symport</keyword>
<dbReference type="AlphaFoldDB" id="F2JNN7"/>
<feature type="transmembrane region" description="Helical" evidence="9">
    <location>
        <begin position="335"/>
        <end position="357"/>
    </location>
</feature>
<feature type="transmembrane region" description="Helical" evidence="9">
    <location>
        <begin position="240"/>
        <end position="258"/>
    </location>
</feature>
<gene>
    <name evidence="10" type="ordered locus">Clole_4255</name>
</gene>